<dbReference type="GO" id="GO:0005509">
    <property type="term" value="F:calcium ion binding"/>
    <property type="evidence" value="ECO:0007669"/>
    <property type="project" value="InterPro"/>
</dbReference>
<accession>A0AAE0C959</accession>
<evidence type="ECO:0000313" key="17">
    <source>
        <dbReference type="EMBL" id="KAK3249597.1"/>
    </source>
</evidence>
<evidence type="ECO:0000256" key="7">
    <source>
        <dbReference type="ARBA" id="ARBA00022837"/>
    </source>
</evidence>
<evidence type="ECO:0000256" key="4">
    <source>
        <dbReference type="ARBA" id="ARBA00022568"/>
    </source>
</evidence>
<reference evidence="17" key="2">
    <citation type="submission" date="2023-06" db="EMBL/GenBank/DDBJ databases">
        <title>Long-read-based genome assembly of the green algal bacterivore Cymbomonas tetramitiformis.</title>
        <authorList>
            <person name="Gyaltshen Y."/>
            <person name="Rozenberg A."/>
            <person name="Paasch A."/>
            <person name="Burns J.A."/>
            <person name="Warring S."/>
            <person name="Larson R."/>
            <person name="Maurer-Alcala X."/>
            <person name="Dacks J."/>
            <person name="Kim E."/>
        </authorList>
    </citation>
    <scope>NUCLEOTIDE SEQUENCE</scope>
    <source>
        <strain evidence="17">PLY_AMNH</strain>
    </source>
</reference>
<feature type="region of interest" description="Disordered" evidence="14">
    <location>
        <begin position="469"/>
        <end position="536"/>
    </location>
</feature>
<dbReference type="InterPro" id="IPR050599">
    <property type="entry name" value="VDCC_alpha-1_subunit"/>
</dbReference>
<keyword evidence="7" id="KW-0106">Calcium</keyword>
<comment type="subcellular location">
    <subcellularLocation>
        <location evidence="1">Membrane</location>
        <topology evidence="1">Multi-pass membrane protein</topology>
    </subcellularLocation>
</comment>
<dbReference type="AlphaFoldDB" id="A0AAE0C959"/>
<protein>
    <recommendedName>
        <fullName evidence="16">EF-hand domain-containing protein</fullName>
    </recommendedName>
</protein>
<dbReference type="EMBL" id="LGRX02027246">
    <property type="protein sequence ID" value="KAK3249597.1"/>
    <property type="molecule type" value="Genomic_DNA"/>
</dbReference>
<dbReference type="PANTHER" id="PTHR45628:SF7">
    <property type="entry name" value="VOLTAGE-DEPENDENT CALCIUM CHANNEL TYPE A SUBUNIT ALPHA-1"/>
    <property type="match status" value="1"/>
</dbReference>
<evidence type="ECO:0000313" key="18">
    <source>
        <dbReference type="EMBL" id="KAK3249603.1"/>
    </source>
</evidence>
<keyword evidence="5" id="KW-0107">Calcium channel</keyword>
<dbReference type="Gene3D" id="1.10.238.10">
    <property type="entry name" value="EF-hand"/>
    <property type="match status" value="1"/>
</dbReference>
<evidence type="ECO:0000256" key="3">
    <source>
        <dbReference type="ARBA" id="ARBA00022553"/>
    </source>
</evidence>
<evidence type="ECO:0000256" key="9">
    <source>
        <dbReference type="ARBA" id="ARBA00022989"/>
    </source>
</evidence>
<evidence type="ECO:0000256" key="6">
    <source>
        <dbReference type="ARBA" id="ARBA00022692"/>
    </source>
</evidence>
<feature type="region of interest" description="Disordered" evidence="14">
    <location>
        <begin position="60"/>
        <end position="82"/>
    </location>
</feature>
<dbReference type="PROSITE" id="PS50222">
    <property type="entry name" value="EF_HAND_2"/>
    <property type="match status" value="2"/>
</dbReference>
<dbReference type="SUPFAM" id="SSF47473">
    <property type="entry name" value="EF-hand"/>
    <property type="match status" value="1"/>
</dbReference>
<proteinExistence type="predicted"/>
<evidence type="ECO:0000256" key="1">
    <source>
        <dbReference type="ARBA" id="ARBA00004141"/>
    </source>
</evidence>
<evidence type="ECO:0000256" key="5">
    <source>
        <dbReference type="ARBA" id="ARBA00022673"/>
    </source>
</evidence>
<dbReference type="InterPro" id="IPR005821">
    <property type="entry name" value="Ion_trans_dom"/>
</dbReference>
<dbReference type="Pfam" id="PF13499">
    <property type="entry name" value="EF-hand_7"/>
    <property type="match status" value="1"/>
</dbReference>
<dbReference type="InterPro" id="IPR027359">
    <property type="entry name" value="Volt_channel_dom_sf"/>
</dbReference>
<feature type="domain" description="EF-hand" evidence="16">
    <location>
        <begin position="393"/>
        <end position="428"/>
    </location>
</feature>
<name>A0AAE0C959_9CHLO</name>
<keyword evidence="2" id="KW-0813">Transport</keyword>
<feature type="transmembrane region" description="Helical" evidence="15">
    <location>
        <begin position="235"/>
        <end position="258"/>
    </location>
</feature>
<keyword evidence="19" id="KW-1185">Reference proteome</keyword>
<evidence type="ECO:0000256" key="15">
    <source>
        <dbReference type="SAM" id="Phobius"/>
    </source>
</evidence>
<dbReference type="Gene3D" id="1.20.120.350">
    <property type="entry name" value="Voltage-gated potassium channels. Chain C"/>
    <property type="match status" value="1"/>
</dbReference>
<keyword evidence="3" id="KW-0597">Phosphoprotein</keyword>
<evidence type="ECO:0000256" key="2">
    <source>
        <dbReference type="ARBA" id="ARBA00022448"/>
    </source>
</evidence>
<dbReference type="GO" id="GO:0005891">
    <property type="term" value="C:voltage-gated calcium channel complex"/>
    <property type="evidence" value="ECO:0007669"/>
    <property type="project" value="TreeGrafter"/>
</dbReference>
<evidence type="ECO:0000256" key="12">
    <source>
        <dbReference type="ARBA" id="ARBA00023180"/>
    </source>
</evidence>
<evidence type="ECO:0000259" key="16">
    <source>
        <dbReference type="PROSITE" id="PS50222"/>
    </source>
</evidence>
<dbReference type="Proteomes" id="UP001190700">
    <property type="component" value="Unassembled WGS sequence"/>
</dbReference>
<dbReference type="GO" id="GO:0098703">
    <property type="term" value="P:calcium ion import across plasma membrane"/>
    <property type="evidence" value="ECO:0007669"/>
    <property type="project" value="TreeGrafter"/>
</dbReference>
<evidence type="ECO:0000256" key="10">
    <source>
        <dbReference type="ARBA" id="ARBA00023065"/>
    </source>
</evidence>
<evidence type="ECO:0000313" key="19">
    <source>
        <dbReference type="Proteomes" id="UP001190700"/>
    </source>
</evidence>
<dbReference type="PROSITE" id="PS00018">
    <property type="entry name" value="EF_HAND_1"/>
    <property type="match status" value="2"/>
</dbReference>
<evidence type="ECO:0000256" key="13">
    <source>
        <dbReference type="ARBA" id="ARBA00023303"/>
    </source>
</evidence>
<gene>
    <name evidence="18" type="ORF">CYMTET_40971</name>
    <name evidence="17" type="ORF">CYMTET_40974</name>
</gene>
<evidence type="ECO:0000256" key="11">
    <source>
        <dbReference type="ARBA" id="ARBA00023136"/>
    </source>
</evidence>
<keyword evidence="13" id="KW-0407">Ion channel</keyword>
<dbReference type="PANTHER" id="PTHR45628">
    <property type="entry name" value="VOLTAGE-DEPENDENT CALCIUM CHANNEL TYPE A SUBUNIT ALPHA-1"/>
    <property type="match status" value="1"/>
</dbReference>
<evidence type="ECO:0000256" key="8">
    <source>
        <dbReference type="ARBA" id="ARBA00022882"/>
    </source>
</evidence>
<comment type="caution">
    <text evidence="17">The sequence shown here is derived from an EMBL/GenBank/DDBJ whole genome shotgun (WGS) entry which is preliminary data.</text>
</comment>
<sequence length="536" mass="59956">MYMTFKHERFEWTLNYSRTSVFALEGEGHASGSTQSDIGLLELKYKATVEMASEGEYNVSQFEGSEQPAETGGGQESSAEVETKKNLYNDSKFAILSKDWRFETWALCVIVLNASWIGVDVDYNPTNNEDSNVPADVFTGVENFFCVCFTSEIIVRLLSYQKLGYFFTDPILKYWNLFDLTLVLMMVVETWVLAAANVEIELGSLSILRLLRLLRISRVFRMVPELGMMVKSMAAAIRSVSSTFVLIIGIMYIFGIIFTQWSQNLPEDSDGGKIVEGIDMHEYFGTIPFSFLTLMQILVFDDTFDLIRACMKKEVLMGWLCIIYIIIGAFTILNMLIGVLCEVVANTTSEEKEKIMRAKVNEAFSAMDEDGSGTISRKEFELLGLRMLEKIGISRDLLENAFDIIDINRSGDIDHTEFVNLVFKLLKPPDSRDLLLVQKKLDLLQTKIDGRFEVVLETKFQNLAHVLTNGEKGRSHKPGRPLPAIGPPGQKGHPADTPVDAADTEKKSVQGGLLVPGQTPRMTPVPGQTADSQSDA</sequence>
<dbReference type="InterPro" id="IPR018247">
    <property type="entry name" value="EF_Hand_1_Ca_BS"/>
</dbReference>
<dbReference type="CDD" id="cd00051">
    <property type="entry name" value="EFh"/>
    <property type="match status" value="1"/>
</dbReference>
<keyword evidence="10" id="KW-0406">Ion transport</keyword>
<keyword evidence="4" id="KW-0109">Calcium transport</keyword>
<dbReference type="SUPFAM" id="SSF81324">
    <property type="entry name" value="Voltage-gated potassium channels"/>
    <property type="match status" value="1"/>
</dbReference>
<dbReference type="EMBL" id="LGRX02027245">
    <property type="protein sequence ID" value="KAK3249603.1"/>
    <property type="molecule type" value="Genomic_DNA"/>
</dbReference>
<keyword evidence="12" id="KW-0325">Glycoprotein</keyword>
<feature type="transmembrane region" description="Helical" evidence="15">
    <location>
        <begin position="283"/>
        <end position="304"/>
    </location>
</feature>
<dbReference type="SMART" id="SM00054">
    <property type="entry name" value="EFh"/>
    <property type="match status" value="2"/>
</dbReference>
<keyword evidence="11 15" id="KW-0472">Membrane</keyword>
<keyword evidence="6 15" id="KW-0812">Transmembrane</keyword>
<evidence type="ECO:0000256" key="14">
    <source>
        <dbReference type="SAM" id="MobiDB-lite"/>
    </source>
</evidence>
<feature type="transmembrane region" description="Helical" evidence="15">
    <location>
        <begin position="171"/>
        <end position="188"/>
    </location>
</feature>
<dbReference type="Pfam" id="PF00520">
    <property type="entry name" value="Ion_trans"/>
    <property type="match status" value="1"/>
</dbReference>
<dbReference type="Gene3D" id="1.10.287.70">
    <property type="match status" value="1"/>
</dbReference>
<feature type="domain" description="EF-hand" evidence="16">
    <location>
        <begin position="355"/>
        <end position="390"/>
    </location>
</feature>
<keyword evidence="8" id="KW-0851">Voltage-gated channel</keyword>
<dbReference type="GO" id="GO:0008331">
    <property type="term" value="F:high voltage-gated calcium channel activity"/>
    <property type="evidence" value="ECO:0007669"/>
    <property type="project" value="TreeGrafter"/>
</dbReference>
<keyword evidence="9 15" id="KW-1133">Transmembrane helix</keyword>
<dbReference type="InterPro" id="IPR011992">
    <property type="entry name" value="EF-hand-dom_pair"/>
</dbReference>
<dbReference type="InterPro" id="IPR002048">
    <property type="entry name" value="EF_hand_dom"/>
</dbReference>
<feature type="transmembrane region" description="Helical" evidence="15">
    <location>
        <begin position="316"/>
        <end position="340"/>
    </location>
</feature>
<organism evidence="17 19">
    <name type="scientific">Cymbomonas tetramitiformis</name>
    <dbReference type="NCBI Taxonomy" id="36881"/>
    <lineage>
        <taxon>Eukaryota</taxon>
        <taxon>Viridiplantae</taxon>
        <taxon>Chlorophyta</taxon>
        <taxon>Pyramimonadophyceae</taxon>
        <taxon>Pyramimonadales</taxon>
        <taxon>Pyramimonadaceae</taxon>
        <taxon>Cymbomonas</taxon>
    </lineage>
</organism>
<reference evidence="17 19" key="1">
    <citation type="journal article" date="2015" name="Genome Biol. Evol.">
        <title>Comparative Genomics of a Bacterivorous Green Alga Reveals Evolutionary Causalities and Consequences of Phago-Mixotrophic Mode of Nutrition.</title>
        <authorList>
            <person name="Burns J.A."/>
            <person name="Paasch A."/>
            <person name="Narechania A."/>
            <person name="Kim E."/>
        </authorList>
    </citation>
    <scope>NUCLEOTIDE SEQUENCE [LARGE SCALE GENOMIC DNA]</scope>
    <source>
        <strain evidence="17">PLY_AMNH</strain>
    </source>
</reference>